<reference evidence="2 3" key="1">
    <citation type="submission" date="2018-06" db="EMBL/GenBank/DDBJ databases">
        <authorList>
            <consortium name="Pathogen Informatics"/>
            <person name="Doyle S."/>
        </authorList>
    </citation>
    <scope>NUCLEOTIDE SEQUENCE [LARGE SCALE GENOMIC DNA]</scope>
    <source>
        <strain evidence="2 3">NCTC11370</strain>
    </source>
</reference>
<keyword evidence="1" id="KW-0812">Transmembrane</keyword>
<feature type="transmembrane region" description="Helical" evidence="1">
    <location>
        <begin position="43"/>
        <end position="61"/>
    </location>
</feature>
<dbReference type="EMBL" id="UGGT01000001">
    <property type="protein sequence ID" value="STO22482.1"/>
    <property type="molecule type" value="Genomic_DNA"/>
</dbReference>
<evidence type="ECO:0008006" key="4">
    <source>
        <dbReference type="Google" id="ProtNLM"/>
    </source>
</evidence>
<evidence type="ECO:0000313" key="2">
    <source>
        <dbReference type="EMBL" id="STO22482.1"/>
    </source>
</evidence>
<protein>
    <recommendedName>
        <fullName evidence="4">Transmembrane protein</fullName>
    </recommendedName>
</protein>
<feature type="transmembrane region" description="Helical" evidence="1">
    <location>
        <begin position="12"/>
        <end position="31"/>
    </location>
</feature>
<keyword evidence="1" id="KW-0472">Membrane</keyword>
<feature type="transmembrane region" description="Helical" evidence="1">
    <location>
        <begin position="82"/>
        <end position="101"/>
    </location>
</feature>
<keyword evidence="3" id="KW-1185">Reference proteome</keyword>
<feature type="transmembrane region" description="Helical" evidence="1">
    <location>
        <begin position="121"/>
        <end position="140"/>
    </location>
</feature>
<accession>A0A377GCG3</accession>
<organism evidence="2 3">
    <name type="scientific">Fluoribacter dumoffii</name>
    <dbReference type="NCBI Taxonomy" id="463"/>
    <lineage>
        <taxon>Bacteria</taxon>
        <taxon>Pseudomonadati</taxon>
        <taxon>Pseudomonadota</taxon>
        <taxon>Gammaproteobacteria</taxon>
        <taxon>Legionellales</taxon>
        <taxon>Legionellaceae</taxon>
        <taxon>Fluoribacter</taxon>
    </lineage>
</organism>
<gene>
    <name evidence="2" type="ORF">NCTC11370_02574</name>
</gene>
<evidence type="ECO:0000256" key="1">
    <source>
        <dbReference type="SAM" id="Phobius"/>
    </source>
</evidence>
<name>A0A377GCG3_9GAMM</name>
<evidence type="ECO:0000313" key="3">
    <source>
        <dbReference type="Proteomes" id="UP000254554"/>
    </source>
</evidence>
<dbReference type="Proteomes" id="UP000254554">
    <property type="component" value="Unassembled WGS sequence"/>
</dbReference>
<dbReference type="OrthoDB" id="5653125at2"/>
<sequence>MNYAKIRLNITYIIFLILLITVNCVLIMCTLDKKGLNPNTSPFVWAAVAVFLSFIMDRILLMLSQGLQINRIPNNENNEATILYSILHVTVSIISLIVVIYFSARFLHFWYNSLFPANHNIVYSSQFLGLIGGYLFYIIVRVPLKYFFSFTFSSIDKVLNLPTYKLINDGVEINFNIVDLSDSNKQYTAFLHFKDIERIQTLTYMEALSYFRYQISADMRLQAMENSLLLGKKQPDYYISSPAGNGTNIIIEGTNLFYFINFKTKDVVDLIDAFKTFKKQRS</sequence>
<proteinExistence type="predicted"/>
<dbReference type="AlphaFoldDB" id="A0A377GCG3"/>
<keyword evidence="1" id="KW-1133">Transmembrane helix</keyword>